<dbReference type="SUPFAM" id="SSF50249">
    <property type="entry name" value="Nucleic acid-binding proteins"/>
    <property type="match status" value="1"/>
</dbReference>
<evidence type="ECO:0000256" key="4">
    <source>
        <dbReference type="ARBA" id="ARBA00022763"/>
    </source>
</evidence>
<dbReference type="Gene3D" id="3.30.1490.70">
    <property type="match status" value="1"/>
</dbReference>
<dbReference type="Gene3D" id="2.40.50.140">
    <property type="entry name" value="Nucleic acid-binding proteins"/>
    <property type="match status" value="1"/>
</dbReference>
<dbReference type="GO" id="GO:0005524">
    <property type="term" value="F:ATP binding"/>
    <property type="evidence" value="ECO:0007669"/>
    <property type="project" value="InterPro"/>
</dbReference>
<name>A0A1R2D4H7_9CILI</name>
<dbReference type="Pfam" id="PF14743">
    <property type="entry name" value="DNA_ligase_OB_2"/>
    <property type="match status" value="1"/>
</dbReference>
<accession>A0A1R2D4H7</accession>
<dbReference type="PROSITE" id="PS00333">
    <property type="entry name" value="DNA_LIGASE_A2"/>
    <property type="match status" value="1"/>
</dbReference>
<keyword evidence="5" id="KW-0234">DNA repair</keyword>
<reference evidence="7 8" key="1">
    <citation type="submission" date="2016-11" db="EMBL/GenBank/DDBJ databases">
        <title>The macronuclear genome of Stentor coeruleus: a giant cell with tiny introns.</title>
        <authorList>
            <person name="Slabodnick M."/>
            <person name="Ruby J.G."/>
            <person name="Reiff S.B."/>
            <person name="Swart E.C."/>
            <person name="Gosai S."/>
            <person name="Prabakaran S."/>
            <person name="Witkowska E."/>
            <person name="Larue G.E."/>
            <person name="Fisher S."/>
            <person name="Freeman R.M."/>
            <person name="Gunawardena J."/>
            <person name="Chu W."/>
            <person name="Stover N.A."/>
            <person name="Gregory B.D."/>
            <person name="Nowacki M."/>
            <person name="Derisi J."/>
            <person name="Roy S.W."/>
            <person name="Marshall W.F."/>
            <person name="Sood P."/>
        </authorList>
    </citation>
    <scope>NUCLEOTIDE SEQUENCE [LARGE SCALE GENOMIC DNA]</scope>
    <source>
        <strain evidence="7">WM001</strain>
    </source>
</reference>
<dbReference type="InterPro" id="IPR012310">
    <property type="entry name" value="DNA_ligase_ATP-dep_cent"/>
</dbReference>
<keyword evidence="2" id="KW-0436">Ligase</keyword>
<evidence type="ECO:0000259" key="6">
    <source>
        <dbReference type="PROSITE" id="PS50160"/>
    </source>
</evidence>
<dbReference type="GO" id="GO:0006281">
    <property type="term" value="P:DNA repair"/>
    <property type="evidence" value="ECO:0007669"/>
    <property type="project" value="UniProtKB-KW"/>
</dbReference>
<dbReference type="Gene3D" id="3.30.470.30">
    <property type="entry name" value="DNA ligase/mRNA capping enzyme"/>
    <property type="match status" value="1"/>
</dbReference>
<dbReference type="PANTHER" id="PTHR47810:SF1">
    <property type="entry name" value="DNA LIGASE B"/>
    <property type="match status" value="1"/>
</dbReference>
<sequence length="314" mass="36434">MDSDVEIIETPQKETKKTPINSSMIFQNKVRPQEDELPKKRRNVRVIEEKTPIPEIIPLLLAKNLKNEDPKGWWMSEKLDGVRCYWNGKNFISRQGNIYTAPPFFIINLLDSISLDGELWLGRKMFQECVSIARCTDNGKNDMSRWSRMKYMIFDAPFLELPFEDRMEFMKTLTTRIKNPYIKLVEQTLCTGQSHMLEELAKIEEMGGEGLMLRKPQSYYENKRSSTLLKVKTFSDAEAEVIGYEEGKGKYEGQIGALKVRNDDGKEFKIGSGLTDVDRIDPPKIGSIVTYKYQELSKDGIPRFPTYFRKRIDI</sequence>
<dbReference type="InterPro" id="IPR050326">
    <property type="entry name" value="NAD_dep_DNA_ligaseB"/>
</dbReference>
<proteinExistence type="predicted"/>
<dbReference type="CDD" id="cd08041">
    <property type="entry name" value="OBF_kDNA_ligase_like"/>
    <property type="match status" value="1"/>
</dbReference>
<protein>
    <recommendedName>
        <fullName evidence="6">ATP-dependent DNA ligase family profile domain-containing protein</fullName>
    </recommendedName>
</protein>
<dbReference type="GO" id="GO:0006310">
    <property type="term" value="P:DNA recombination"/>
    <property type="evidence" value="ECO:0007669"/>
    <property type="project" value="InterPro"/>
</dbReference>
<dbReference type="InterPro" id="IPR029319">
    <property type="entry name" value="DNA_ligase_OB"/>
</dbReference>
<dbReference type="PANTHER" id="PTHR47810">
    <property type="entry name" value="DNA LIGASE"/>
    <property type="match status" value="1"/>
</dbReference>
<dbReference type="PROSITE" id="PS50160">
    <property type="entry name" value="DNA_LIGASE_A3"/>
    <property type="match status" value="1"/>
</dbReference>
<evidence type="ECO:0000256" key="2">
    <source>
        <dbReference type="ARBA" id="ARBA00022598"/>
    </source>
</evidence>
<keyword evidence="3" id="KW-0235">DNA replication</keyword>
<dbReference type="CDD" id="cd07896">
    <property type="entry name" value="Adenylation_kDNA_ligase_like"/>
    <property type="match status" value="1"/>
</dbReference>
<dbReference type="EMBL" id="MPUH01000003">
    <property type="protein sequence ID" value="OMJ96165.1"/>
    <property type="molecule type" value="Genomic_DNA"/>
</dbReference>
<dbReference type="NCBIfam" id="NF006592">
    <property type="entry name" value="PRK09125.1"/>
    <property type="match status" value="1"/>
</dbReference>
<dbReference type="GO" id="GO:0003910">
    <property type="term" value="F:DNA ligase (ATP) activity"/>
    <property type="evidence" value="ECO:0007669"/>
    <property type="project" value="InterPro"/>
</dbReference>
<comment type="caution">
    <text evidence="7">The sequence shown here is derived from an EMBL/GenBank/DDBJ whole genome shotgun (WGS) entry which is preliminary data.</text>
</comment>
<evidence type="ECO:0000313" key="7">
    <source>
        <dbReference type="EMBL" id="OMJ96165.1"/>
    </source>
</evidence>
<evidence type="ECO:0000256" key="5">
    <source>
        <dbReference type="ARBA" id="ARBA00023204"/>
    </source>
</evidence>
<dbReference type="InterPro" id="IPR016059">
    <property type="entry name" value="DNA_ligase_ATP-dep_CS"/>
</dbReference>
<gene>
    <name evidence="7" type="ORF">SteCoe_347</name>
</gene>
<organism evidence="7 8">
    <name type="scientific">Stentor coeruleus</name>
    <dbReference type="NCBI Taxonomy" id="5963"/>
    <lineage>
        <taxon>Eukaryota</taxon>
        <taxon>Sar</taxon>
        <taxon>Alveolata</taxon>
        <taxon>Ciliophora</taxon>
        <taxon>Postciliodesmatophora</taxon>
        <taxon>Heterotrichea</taxon>
        <taxon>Heterotrichida</taxon>
        <taxon>Stentoridae</taxon>
        <taxon>Stentor</taxon>
    </lineage>
</organism>
<dbReference type="SUPFAM" id="SSF56091">
    <property type="entry name" value="DNA ligase/mRNA capping enzyme, catalytic domain"/>
    <property type="match status" value="1"/>
</dbReference>
<dbReference type="GO" id="GO:0006260">
    <property type="term" value="P:DNA replication"/>
    <property type="evidence" value="ECO:0007669"/>
    <property type="project" value="UniProtKB-KW"/>
</dbReference>
<keyword evidence="8" id="KW-1185">Reference proteome</keyword>
<comment type="cofactor">
    <cofactor evidence="1">
        <name>a divalent metal cation</name>
        <dbReference type="ChEBI" id="CHEBI:60240"/>
    </cofactor>
</comment>
<dbReference type="Proteomes" id="UP000187209">
    <property type="component" value="Unassembled WGS sequence"/>
</dbReference>
<evidence type="ECO:0000256" key="1">
    <source>
        <dbReference type="ARBA" id="ARBA00001968"/>
    </source>
</evidence>
<evidence type="ECO:0000313" key="8">
    <source>
        <dbReference type="Proteomes" id="UP000187209"/>
    </source>
</evidence>
<dbReference type="Pfam" id="PF01068">
    <property type="entry name" value="DNA_ligase_A_M"/>
    <property type="match status" value="1"/>
</dbReference>
<dbReference type="InterPro" id="IPR012340">
    <property type="entry name" value="NA-bd_OB-fold"/>
</dbReference>
<keyword evidence="4" id="KW-0227">DNA damage</keyword>
<dbReference type="AlphaFoldDB" id="A0A1R2D4H7"/>
<feature type="domain" description="ATP-dependent DNA ligase family profile" evidence="6">
    <location>
        <begin position="155"/>
        <end position="232"/>
    </location>
</feature>
<dbReference type="OrthoDB" id="411785at2759"/>
<evidence type="ECO:0000256" key="3">
    <source>
        <dbReference type="ARBA" id="ARBA00022705"/>
    </source>
</evidence>